<evidence type="ECO:0000256" key="2">
    <source>
        <dbReference type="ARBA" id="ARBA00022679"/>
    </source>
</evidence>
<name>A0A3N7HHU4_9BURK</name>
<reference evidence="4 5" key="1">
    <citation type="submission" date="2018-08" db="EMBL/GenBank/DDBJ databases">
        <authorList>
            <person name="Khan S.A."/>
            <person name="Jeon C.O."/>
            <person name="Chun B.H."/>
            <person name="Jeong S.E."/>
        </authorList>
    </citation>
    <scope>NUCLEOTIDE SEQUENCE [LARGE SCALE GENOMIC DNA]</scope>
    <source>
        <strain evidence="4 5">S-16</strain>
    </source>
</reference>
<dbReference type="GO" id="GO:0005829">
    <property type="term" value="C:cytosol"/>
    <property type="evidence" value="ECO:0007669"/>
    <property type="project" value="TreeGrafter"/>
</dbReference>
<dbReference type="InterPro" id="IPR051159">
    <property type="entry name" value="Hexapeptide_acetyltransf"/>
</dbReference>
<dbReference type="GO" id="GO:0008374">
    <property type="term" value="F:O-acyltransferase activity"/>
    <property type="evidence" value="ECO:0007669"/>
    <property type="project" value="TreeGrafter"/>
</dbReference>
<keyword evidence="3" id="KW-1133">Transmembrane helix</keyword>
<dbReference type="EMBL" id="QUSW01000010">
    <property type="protein sequence ID" value="RQP21598.1"/>
    <property type="molecule type" value="Genomic_DNA"/>
</dbReference>
<feature type="transmembrane region" description="Helical" evidence="3">
    <location>
        <begin position="12"/>
        <end position="31"/>
    </location>
</feature>
<dbReference type="Gene3D" id="2.160.10.10">
    <property type="entry name" value="Hexapeptide repeat proteins"/>
    <property type="match status" value="1"/>
</dbReference>
<dbReference type="CDD" id="cd04647">
    <property type="entry name" value="LbH_MAT_like"/>
    <property type="match status" value="1"/>
</dbReference>
<dbReference type="InterPro" id="IPR011004">
    <property type="entry name" value="Trimer_LpxA-like_sf"/>
</dbReference>
<evidence type="ECO:0000256" key="3">
    <source>
        <dbReference type="SAM" id="Phobius"/>
    </source>
</evidence>
<dbReference type="SUPFAM" id="SSF51161">
    <property type="entry name" value="Trimeric LpxA-like enzymes"/>
    <property type="match status" value="1"/>
</dbReference>
<dbReference type="Proteomes" id="UP000267464">
    <property type="component" value="Unassembled WGS sequence"/>
</dbReference>
<keyword evidence="3" id="KW-0472">Membrane</keyword>
<proteinExistence type="inferred from homology"/>
<dbReference type="PANTHER" id="PTHR23416">
    <property type="entry name" value="SIALIC ACID SYNTHASE-RELATED"/>
    <property type="match status" value="1"/>
</dbReference>
<dbReference type="PANTHER" id="PTHR23416:SF23">
    <property type="entry name" value="ACETYLTRANSFERASE C18B11.09C-RELATED"/>
    <property type="match status" value="1"/>
</dbReference>
<keyword evidence="4" id="KW-0012">Acyltransferase</keyword>
<evidence type="ECO:0000313" key="5">
    <source>
        <dbReference type="Proteomes" id="UP000267464"/>
    </source>
</evidence>
<protein>
    <submittedName>
        <fullName evidence="4">Acyltransferase</fullName>
    </submittedName>
</protein>
<organism evidence="4 5">
    <name type="scientific">Piscinibacter terrae</name>
    <dbReference type="NCBI Taxonomy" id="2496871"/>
    <lineage>
        <taxon>Bacteria</taxon>
        <taxon>Pseudomonadati</taxon>
        <taxon>Pseudomonadota</taxon>
        <taxon>Betaproteobacteria</taxon>
        <taxon>Burkholderiales</taxon>
        <taxon>Sphaerotilaceae</taxon>
        <taxon>Piscinibacter</taxon>
    </lineage>
</organism>
<evidence type="ECO:0000256" key="1">
    <source>
        <dbReference type="ARBA" id="ARBA00007274"/>
    </source>
</evidence>
<dbReference type="OrthoDB" id="272049at2"/>
<evidence type="ECO:0000313" key="4">
    <source>
        <dbReference type="EMBL" id="RQP21598.1"/>
    </source>
</evidence>
<reference evidence="4 5" key="2">
    <citation type="submission" date="2018-12" db="EMBL/GenBank/DDBJ databases">
        <title>Rhizobacter gummiphilus sp. nov., a rubber-degrading bacterium isolated from the soil of a botanical garden in Japan.</title>
        <authorList>
            <person name="Shunsuke S.S."/>
        </authorList>
    </citation>
    <scope>NUCLEOTIDE SEQUENCE [LARGE SCALE GENOMIC DNA]</scope>
    <source>
        <strain evidence="4 5">S-16</strain>
    </source>
</reference>
<accession>A0A3N7HHU4</accession>
<dbReference type="AlphaFoldDB" id="A0A3N7HHU4"/>
<comment type="caution">
    <text evidence="4">The sequence shown here is derived from an EMBL/GenBank/DDBJ whole genome shotgun (WGS) entry which is preliminary data.</text>
</comment>
<comment type="similarity">
    <text evidence="1">Belongs to the transferase hexapeptide repeat family.</text>
</comment>
<gene>
    <name evidence="4" type="ORF">DZC73_27205</name>
</gene>
<dbReference type="RefSeq" id="WP_124543541.1">
    <property type="nucleotide sequence ID" value="NZ_QUSW01000010.1"/>
</dbReference>
<keyword evidence="2 4" id="KW-0808">Transferase</keyword>
<keyword evidence="5" id="KW-1185">Reference proteome</keyword>
<sequence length="183" mass="20215">MSSRASHFVDQLYFLGLAAINTLHGLLPFVARPLLYRLCRFDVHRDATLQGGVRFFHVGRLSVGEGSLINRGVYLDNRMGIRIGRQVSIAHDAKIYTLGHDPHDETFAAKGAEVRIDDYAVVFAGAMIMPGVHLGEGSVVMAGAVVTKDVPPGRMVGGNPAVDLGERRCKPTYRLKRRYWFAH</sequence>
<keyword evidence="3" id="KW-0812">Transmembrane</keyword>